<accession>D6QTD4</accession>
<protein>
    <submittedName>
        <fullName evidence="1">Elongation factor TU</fullName>
    </submittedName>
</protein>
<feature type="non-terminal residue" evidence="1">
    <location>
        <position position="1"/>
    </location>
</feature>
<name>D6QTD4_BIFLL</name>
<feature type="non-terminal residue" evidence="1">
    <location>
        <position position="400"/>
    </location>
</feature>
<dbReference type="AlphaFoldDB" id="D6QTD4"/>
<dbReference type="AntiFam" id="ANF00072">
    <property type="entry name" value="Shadow ORF (opposite TypA)"/>
</dbReference>
<reference evidence="1" key="1">
    <citation type="submission" date="2010-03" db="EMBL/GenBank/DDBJ databases">
        <authorList>
            <person name="de Carvalho V.G."/>
            <person name="Tompkins T.A."/>
        </authorList>
    </citation>
    <scope>NUCLEOTIDE SEQUENCE</scope>
    <source>
        <strain evidence="1">R0175</strain>
    </source>
</reference>
<sequence>SGEDLGHTTGADGVATFTHSEGQAFLHSDGLNQLNGEGSVVARLNHLDAFRQLDDAGDVGGAEVELRTVVGEERRVTAAFVLGQHVDFALELGVRGDGARLGHNLATLDIVTAETTQKQTGVVASLAGVHGLVEGLDGGDGGLLGRTDTNDLDRGVDGQLATLDTTGDNGTTAGDGEDVLDRHQERLVQVVNRGRDVVVDSVHEVLNGLDPLLVVRSVVVQSTVSGGVDDRAVTVEAVLVEEVADLFFDELDELFIVDHVALVQGDEDLRNANLTGEQHVLASLGHRAVGGGHNEDSAIHLGSTGNHVLHEVGVARAVDVSVVTLLGLVLDVGDVDGDTAGGLFRSGIDLVEVVLRVDIRELLVQHLGDGGSQGSLTVVDVADGTDVNVRLSTLVLFLCH</sequence>
<evidence type="ECO:0000313" key="1">
    <source>
        <dbReference type="EMBL" id="ADG46990.1"/>
    </source>
</evidence>
<organism evidence="1">
    <name type="scientific">Bifidobacterium longum subsp. longum</name>
    <dbReference type="NCBI Taxonomy" id="1679"/>
    <lineage>
        <taxon>Bacteria</taxon>
        <taxon>Bacillati</taxon>
        <taxon>Actinomycetota</taxon>
        <taxon>Actinomycetes</taxon>
        <taxon>Bifidobacteriales</taxon>
        <taxon>Bifidobacteriaceae</taxon>
        <taxon>Bifidobacterium</taxon>
    </lineage>
</organism>
<reference evidence="1" key="2">
    <citation type="submission" date="2010-05" db="EMBL/GenBank/DDBJ databases">
        <title>Assessment of psychotropic-like properties of a probiotic preparation (Lactobacillus helveticus and Bifidobacterium longum) in rats and healthy human subjects.</title>
        <authorList>
            <person name="Messaoudi M."/>
            <person name="Lalonde R."/>
            <person name="Javelot H."/>
            <person name="Desor D."/>
            <person name="Violle N."/>
            <person name="Nejdi A."/>
            <person name="Bisson J.F."/>
            <person name="Rozan P."/>
            <person name="Rougeot C."/>
            <person name="Pichelin M."/>
            <person name="Cazaubiel M."/>
            <person name="Cazaubiel J.M."/>
        </authorList>
    </citation>
    <scope>NUCLEOTIDE SEQUENCE</scope>
    <source>
        <strain evidence="1">R0175</strain>
    </source>
</reference>
<dbReference type="GO" id="GO:0003746">
    <property type="term" value="F:translation elongation factor activity"/>
    <property type="evidence" value="ECO:0007669"/>
    <property type="project" value="UniProtKB-KW"/>
</dbReference>
<keyword evidence="1" id="KW-0251">Elongation factor</keyword>
<proteinExistence type="predicted"/>
<dbReference type="AntiFam" id="ANF00225">
    <property type="entry name" value="Shadow ORF (opposite tuf)"/>
</dbReference>
<dbReference type="EMBL" id="HM009033">
    <property type="protein sequence ID" value="ADG46990.1"/>
    <property type="molecule type" value="Genomic_DNA"/>
</dbReference>
<keyword evidence="1" id="KW-0648">Protein biosynthesis</keyword>